<evidence type="ECO:0000313" key="2">
    <source>
        <dbReference type="EMBL" id="QOY50884.1"/>
    </source>
</evidence>
<keyword evidence="3" id="KW-1185">Reference proteome</keyword>
<protein>
    <recommendedName>
        <fullName evidence="1">D-alanine--D-alanine ligase C-terminal domain-containing protein</fullName>
    </recommendedName>
</protein>
<dbReference type="Gene3D" id="3.30.470.20">
    <property type="entry name" value="ATP-grasp fold, B domain"/>
    <property type="match status" value="1"/>
</dbReference>
<dbReference type="Pfam" id="PF07478">
    <property type="entry name" value="Dala_Dala_lig_C"/>
    <property type="match status" value="1"/>
</dbReference>
<reference evidence="2 3" key="1">
    <citation type="submission" date="2020-05" db="EMBL/GenBank/DDBJ databases">
        <title>Sulfurimonas marisnigri, sp. nov., and Sulfurimonas baltica, sp. nov., manganese oxide reducing chemolithoautotrophs of the class Epsilonproteobacteria isolated from the pelagic redoxclines of the Black and Baltic Seas and emended description of the genus Sulfurimonas.</title>
        <authorList>
            <person name="Henkel J.V."/>
            <person name="Laudan C."/>
            <person name="Werner J."/>
            <person name="Neu T."/>
            <person name="Plewe S."/>
            <person name="Sproer C."/>
            <person name="Bunk B."/>
            <person name="Schulz-Vogt H.N."/>
        </authorList>
    </citation>
    <scope>NUCLEOTIDE SEQUENCE [LARGE SCALE GENOMIC DNA]</scope>
    <source>
        <strain evidence="2 3">GD2</strain>
    </source>
</reference>
<sequence length="116" mass="13047">MSAIEVVPTKSQNGIKVLGLKTRAEKKEEFLKTEDCELVSRVKNIAVNAFMDLGARDFAQIDIKTNSYGHCFFMGANLLPDIKDESSYLVKAFEIEHGYSYNKIIEIIVDKGISRV</sequence>
<accession>A0A7S7LUE5</accession>
<dbReference type="AlphaFoldDB" id="A0A7S7LUE5"/>
<dbReference type="InterPro" id="IPR011095">
    <property type="entry name" value="Dala_Dala_lig_C"/>
</dbReference>
<gene>
    <name evidence="2" type="ORF">HUE88_06945</name>
</gene>
<dbReference type="KEGG" id="sbal:HUE88_06945"/>
<dbReference type="Proteomes" id="UP000593994">
    <property type="component" value="Chromosome"/>
</dbReference>
<evidence type="ECO:0000259" key="1">
    <source>
        <dbReference type="Pfam" id="PF07478"/>
    </source>
</evidence>
<dbReference type="GO" id="GO:0008716">
    <property type="term" value="F:D-alanine-D-alanine ligase activity"/>
    <property type="evidence" value="ECO:0007669"/>
    <property type="project" value="InterPro"/>
</dbReference>
<dbReference type="RefSeq" id="WP_194368004.1">
    <property type="nucleotide sequence ID" value="NZ_CP054492.1"/>
</dbReference>
<dbReference type="EMBL" id="CP054492">
    <property type="protein sequence ID" value="QOY50884.1"/>
    <property type="molecule type" value="Genomic_DNA"/>
</dbReference>
<organism evidence="2 3">
    <name type="scientific">Candidatus Sulfurimonas baltica</name>
    <dbReference type="NCBI Taxonomy" id="2740404"/>
    <lineage>
        <taxon>Bacteria</taxon>
        <taxon>Pseudomonadati</taxon>
        <taxon>Campylobacterota</taxon>
        <taxon>Epsilonproteobacteria</taxon>
        <taxon>Campylobacterales</taxon>
        <taxon>Sulfurimonadaceae</taxon>
        <taxon>Sulfurimonas</taxon>
    </lineage>
</organism>
<evidence type="ECO:0000313" key="3">
    <source>
        <dbReference type="Proteomes" id="UP000593994"/>
    </source>
</evidence>
<proteinExistence type="predicted"/>
<feature type="domain" description="D-alanine--D-alanine ligase C-terminal" evidence="1">
    <location>
        <begin position="37"/>
        <end position="109"/>
    </location>
</feature>
<name>A0A7S7LUE5_9BACT</name>